<protein>
    <recommendedName>
        <fullName evidence="1">vWA-MoxR associated protein middle region 2 domain-containing protein</fullName>
    </recommendedName>
</protein>
<evidence type="ECO:0000259" key="1">
    <source>
        <dbReference type="Pfam" id="PF19965"/>
    </source>
</evidence>
<name>A0ABN2V2F6_9ACTN</name>
<evidence type="ECO:0000313" key="3">
    <source>
        <dbReference type="Proteomes" id="UP001500751"/>
    </source>
</evidence>
<proteinExistence type="predicted"/>
<dbReference type="InterPro" id="IPR045446">
    <property type="entry name" value="VMAP-M2"/>
</dbReference>
<accession>A0ABN2V2F6</accession>
<dbReference type="RefSeq" id="WP_344669283.1">
    <property type="nucleotide sequence ID" value="NZ_BAAAQN010000045.1"/>
</dbReference>
<sequence>MPVPARRLLVIATQCDDMLPLPSLEDAARALTEQLLDPEVGGCLPALAGDQALWLGPLAADRVESLVIEAVNRADAEDATLVLALLGHGFVVGDFSTLYYMGWNTMNGVASTAVDVNSLLQRAVLGPRVNGVVAVIDTCRAAAALPDSSQLVAADKRLGVIMACRAQQQAFGLQLSSTLADLLKTGLDDGQDLIRIETAAPVLQGRIAGQSIVPSVHNGNLVTPSPLWLGMNRRSPSRLIVDDIGPLGRVRLEAARRAYPAAAAQPAGLWDDSRLAEVRSELLRGPRSREDERLLRVLIQLDAAAKTVVLLRTMSQLTTPRLRAALTALLAAEEQLCSTGALNYDLVDVVDYVVFNHPAGNPDHRRWLARLVALIDAECPQHLDAARTLEWARAVRAGVQLADAREFVAGRRRDQQLRLVVSTNQFTEDWPQELQTWLLLNGELPAVGNEDFRNRFECPTVDKEGADQALAAAVAWGKDTAQRKGLELWHIDVAARAAVLMQWRPEEAKVDGQLLGVDHMVVTHWSPRMGLPEPSMPKTDVVLRRLERIENAVADKLAWLGVDATCDTDALLGKMVFGQYQQAIAVGHQLGVENTRLVDILCAYVPIVMWWCHPDSALGLAAKAGVEQFWGQLPNAFILAYRERWLGEHVQGLADFRALWDDKQWLTFCKNFSMS</sequence>
<dbReference type="Pfam" id="PF19965">
    <property type="entry name" value="VMAP-M2"/>
    <property type="match status" value="1"/>
</dbReference>
<dbReference type="Proteomes" id="UP001500751">
    <property type="component" value="Unassembled WGS sequence"/>
</dbReference>
<gene>
    <name evidence="2" type="ORF">GCM10009839_62580</name>
</gene>
<organism evidence="2 3">
    <name type="scientific">Catenulispora yoronensis</name>
    <dbReference type="NCBI Taxonomy" id="450799"/>
    <lineage>
        <taxon>Bacteria</taxon>
        <taxon>Bacillati</taxon>
        <taxon>Actinomycetota</taxon>
        <taxon>Actinomycetes</taxon>
        <taxon>Catenulisporales</taxon>
        <taxon>Catenulisporaceae</taxon>
        <taxon>Catenulispora</taxon>
    </lineage>
</organism>
<comment type="caution">
    <text evidence="2">The sequence shown here is derived from an EMBL/GenBank/DDBJ whole genome shotgun (WGS) entry which is preliminary data.</text>
</comment>
<feature type="domain" description="vWA-MoxR associated protein middle region 2" evidence="1">
    <location>
        <begin position="196"/>
        <end position="404"/>
    </location>
</feature>
<dbReference type="EMBL" id="BAAAQN010000045">
    <property type="protein sequence ID" value="GAA2048467.1"/>
    <property type="molecule type" value="Genomic_DNA"/>
</dbReference>
<keyword evidence="3" id="KW-1185">Reference proteome</keyword>
<evidence type="ECO:0000313" key="2">
    <source>
        <dbReference type="EMBL" id="GAA2048467.1"/>
    </source>
</evidence>
<reference evidence="2 3" key="1">
    <citation type="journal article" date="2019" name="Int. J. Syst. Evol. Microbiol.">
        <title>The Global Catalogue of Microorganisms (GCM) 10K type strain sequencing project: providing services to taxonomists for standard genome sequencing and annotation.</title>
        <authorList>
            <consortium name="The Broad Institute Genomics Platform"/>
            <consortium name="The Broad Institute Genome Sequencing Center for Infectious Disease"/>
            <person name="Wu L."/>
            <person name="Ma J."/>
        </authorList>
    </citation>
    <scope>NUCLEOTIDE SEQUENCE [LARGE SCALE GENOMIC DNA]</scope>
    <source>
        <strain evidence="2 3">JCM 16014</strain>
    </source>
</reference>